<dbReference type="InterPro" id="IPR036873">
    <property type="entry name" value="Rhodanese-like_dom_sf"/>
</dbReference>
<gene>
    <name evidence="2" type="ORF">C0187_07315</name>
</gene>
<evidence type="ECO:0000259" key="1">
    <source>
        <dbReference type="PROSITE" id="PS50206"/>
    </source>
</evidence>
<dbReference type="SMART" id="SM00450">
    <property type="entry name" value="RHOD"/>
    <property type="match status" value="2"/>
</dbReference>
<dbReference type="PANTHER" id="PTHR43031:SF1">
    <property type="entry name" value="PYRIDINE NUCLEOTIDE-DISULPHIDE OXIDOREDUCTASE"/>
    <property type="match status" value="1"/>
</dbReference>
<dbReference type="Proteomes" id="UP000242881">
    <property type="component" value="Unassembled WGS sequence"/>
</dbReference>
<dbReference type="SUPFAM" id="SSF52821">
    <property type="entry name" value="Rhodanese/Cell cycle control phosphatase"/>
    <property type="match status" value="2"/>
</dbReference>
<evidence type="ECO:0000313" key="2">
    <source>
        <dbReference type="EMBL" id="PMP69349.1"/>
    </source>
</evidence>
<dbReference type="InterPro" id="IPR050229">
    <property type="entry name" value="GlpE_sulfurtransferase"/>
</dbReference>
<dbReference type="Pfam" id="PF00581">
    <property type="entry name" value="Rhodanese"/>
    <property type="match status" value="2"/>
</dbReference>
<dbReference type="InterPro" id="IPR001763">
    <property type="entry name" value="Rhodanese-like_dom"/>
</dbReference>
<protein>
    <recommendedName>
        <fullName evidence="1">Rhodanese domain-containing protein</fullName>
    </recommendedName>
</protein>
<dbReference type="CDD" id="cd00158">
    <property type="entry name" value="RHOD"/>
    <property type="match status" value="2"/>
</dbReference>
<dbReference type="PROSITE" id="PS50206">
    <property type="entry name" value="RHODANESE_3"/>
    <property type="match status" value="2"/>
</dbReference>
<dbReference type="PANTHER" id="PTHR43031">
    <property type="entry name" value="FAD-DEPENDENT OXIDOREDUCTASE"/>
    <property type="match status" value="1"/>
</dbReference>
<accession>A0A2J6WG99</accession>
<sequence length="224" mass="26100">MLFKRSKEIKPKEISYEELINLMKVDHCLVDSRGRSSYAKFHIDGAINIPDEEFTELSHLLPDSTDTPLVFYCKNVYCVLSPNSAQKAVSLGYKNVYLYKGGVEEWIKKKNIELPQMNEPGKLTKEQFIEIYKRKDDEYLIIDVNDSYDYKIKHLKGAINYPYGYIITNYNKLPKNKKLIFYCASGTRSEDIYYFLKEKNIFKDGEIFYLGASVIFNGDKAKIV</sequence>
<proteinExistence type="predicted"/>
<evidence type="ECO:0000313" key="3">
    <source>
        <dbReference type="Proteomes" id="UP000242881"/>
    </source>
</evidence>
<dbReference type="EMBL" id="PNIN01000076">
    <property type="protein sequence ID" value="PMP69349.1"/>
    <property type="molecule type" value="Genomic_DNA"/>
</dbReference>
<dbReference type="AlphaFoldDB" id="A0A2J6WG99"/>
<dbReference type="Gene3D" id="3.40.250.10">
    <property type="entry name" value="Rhodanese-like domain"/>
    <property type="match status" value="2"/>
</dbReference>
<feature type="domain" description="Rhodanese" evidence="1">
    <location>
        <begin position="135"/>
        <end position="199"/>
    </location>
</feature>
<feature type="domain" description="Rhodanese" evidence="1">
    <location>
        <begin position="23"/>
        <end position="108"/>
    </location>
</feature>
<organism evidence="2 3">
    <name type="scientific">Calditerrivibrio nitroreducens</name>
    <dbReference type="NCBI Taxonomy" id="477976"/>
    <lineage>
        <taxon>Bacteria</taxon>
        <taxon>Pseudomonadati</taxon>
        <taxon>Deferribacterota</taxon>
        <taxon>Deferribacteres</taxon>
        <taxon>Deferribacterales</taxon>
        <taxon>Calditerrivibrionaceae</taxon>
    </lineage>
</organism>
<name>A0A2J6WG99_9BACT</name>
<reference evidence="2 3" key="1">
    <citation type="submission" date="2018-01" db="EMBL/GenBank/DDBJ databases">
        <title>Metagenomic assembled genomes from two thermal pools in the Uzon Caldera, Kamchatka, Russia.</title>
        <authorList>
            <person name="Wilkins L."/>
            <person name="Ettinger C."/>
        </authorList>
    </citation>
    <scope>NUCLEOTIDE SEQUENCE [LARGE SCALE GENOMIC DNA]</scope>
    <source>
        <strain evidence="2">ZAV-05</strain>
    </source>
</reference>
<comment type="caution">
    <text evidence="2">The sequence shown here is derived from an EMBL/GenBank/DDBJ whole genome shotgun (WGS) entry which is preliminary data.</text>
</comment>